<evidence type="ECO:0000256" key="1">
    <source>
        <dbReference type="SAM" id="MobiDB-lite"/>
    </source>
</evidence>
<protein>
    <submittedName>
        <fullName evidence="2">Uncharacterized protein</fullName>
    </submittedName>
</protein>
<evidence type="ECO:0000313" key="3">
    <source>
        <dbReference type="Proteomes" id="UP000605992"/>
    </source>
</evidence>
<dbReference type="RefSeq" id="WP_203945677.1">
    <property type="nucleotide sequence ID" value="NZ_BOOR01000026.1"/>
</dbReference>
<keyword evidence="3" id="KW-1185">Reference proteome</keyword>
<feature type="compositionally biased region" description="Polar residues" evidence="1">
    <location>
        <begin position="23"/>
        <end position="33"/>
    </location>
</feature>
<dbReference type="Proteomes" id="UP000605992">
    <property type="component" value="Unassembled WGS sequence"/>
</dbReference>
<name>A0A8J3V4N6_9ACTN</name>
<feature type="region of interest" description="Disordered" evidence="1">
    <location>
        <begin position="23"/>
        <end position="50"/>
    </location>
</feature>
<comment type="caution">
    <text evidence="2">The sequence shown here is derived from an EMBL/GenBank/DDBJ whole genome shotgun (WGS) entry which is preliminary data.</text>
</comment>
<dbReference type="AlphaFoldDB" id="A0A8J3V4N6"/>
<accession>A0A8J3V4N6</accession>
<gene>
    <name evidence="2" type="ORF">Pth03_38710</name>
</gene>
<proteinExistence type="predicted"/>
<evidence type="ECO:0000313" key="2">
    <source>
        <dbReference type="EMBL" id="GII55482.1"/>
    </source>
</evidence>
<dbReference type="EMBL" id="BOOR01000026">
    <property type="protein sequence ID" value="GII55482.1"/>
    <property type="molecule type" value="Genomic_DNA"/>
</dbReference>
<reference evidence="2" key="1">
    <citation type="submission" date="2021-01" db="EMBL/GenBank/DDBJ databases">
        <title>Whole genome shotgun sequence of Planotetraspora thailandica NBRC 104271.</title>
        <authorList>
            <person name="Komaki H."/>
            <person name="Tamura T."/>
        </authorList>
    </citation>
    <scope>NUCLEOTIDE SEQUENCE</scope>
    <source>
        <strain evidence="2">NBRC 104271</strain>
    </source>
</reference>
<organism evidence="2 3">
    <name type="scientific">Planotetraspora thailandica</name>
    <dbReference type="NCBI Taxonomy" id="487172"/>
    <lineage>
        <taxon>Bacteria</taxon>
        <taxon>Bacillati</taxon>
        <taxon>Actinomycetota</taxon>
        <taxon>Actinomycetes</taxon>
        <taxon>Streptosporangiales</taxon>
        <taxon>Streptosporangiaceae</taxon>
        <taxon>Planotetraspora</taxon>
    </lineage>
</organism>
<dbReference type="PROSITE" id="PS51257">
    <property type="entry name" value="PROKAR_LIPOPROTEIN"/>
    <property type="match status" value="1"/>
</dbReference>
<sequence length="179" mass="18844">MRSVFAVMAAVAVTIGGCSGTTGAVSRPGSSAAPSMDGSATTVPTPAPAKPLSQKQAAIRYLKTVKPYDIALERLEQAINTGRPAATLRELAAKVASANAAHMRDLRDVPWPLAVRAPIKALRAESAKAQVYWRQAAQAKTRGELVQAVLEAARHDGSVAAGKIRSLLHLAKYEESVYS</sequence>